<name>A0AAW8LD92_9ACTO</name>
<proteinExistence type="predicted"/>
<gene>
    <name evidence="1" type="ORF">RF687_06300</name>
</gene>
<dbReference type="RefSeq" id="WP_308679660.1">
    <property type="nucleotide sequence ID" value="NZ_CAUVMB010000015.1"/>
</dbReference>
<protein>
    <submittedName>
        <fullName evidence="1">Uncharacterized protein</fullName>
    </submittedName>
</protein>
<organism evidence="1 2">
    <name type="scientific">Actinomyces oris</name>
    <dbReference type="NCBI Taxonomy" id="544580"/>
    <lineage>
        <taxon>Bacteria</taxon>
        <taxon>Bacillati</taxon>
        <taxon>Actinomycetota</taxon>
        <taxon>Actinomycetes</taxon>
        <taxon>Actinomycetales</taxon>
        <taxon>Actinomycetaceae</taxon>
        <taxon>Actinomyces</taxon>
    </lineage>
</organism>
<comment type="caution">
    <text evidence="1">The sequence shown here is derived from an EMBL/GenBank/DDBJ whole genome shotgun (WGS) entry which is preliminary data.</text>
</comment>
<dbReference type="EMBL" id="JAMZMF010000007">
    <property type="protein sequence ID" value="MDR0177557.1"/>
    <property type="molecule type" value="Genomic_DNA"/>
</dbReference>
<sequence length="163" mass="18227">MIKNTEARLVDQTGAIYRLTPTVHMVSSDEIVLSTGTRFRCVHRGPNGQIPAEVAQELVLEGWLERIVRETAVEPLVLPSIVTGHWTATLVMPESLACDPLIEAWASKLRRRGLSVVLILRAEDMRPDSADPQDYGGVADHRELARHWETLSLPGLARAYRRI</sequence>
<accession>A0AAW8LD92</accession>
<evidence type="ECO:0000313" key="2">
    <source>
        <dbReference type="Proteomes" id="UP001230065"/>
    </source>
</evidence>
<dbReference type="AlphaFoldDB" id="A0AAW8LD92"/>
<reference evidence="1" key="1">
    <citation type="submission" date="2022-06" db="EMBL/GenBank/DDBJ databases">
        <title>Draft Genome Sequences of Three Actinomyces oris Strains, Isolated from Healthy Human Feces.</title>
        <authorList>
            <person name="Ye Y."/>
            <person name="Liu C."/>
            <person name="Zhao J."/>
            <person name="Xu J."/>
            <person name="Huang H."/>
            <person name="Wang B."/>
            <person name="Wei J."/>
            <person name="Jing X."/>
        </authorList>
    </citation>
    <scope>NUCLEOTIDE SEQUENCE</scope>
    <source>
        <strain evidence="1">CNGBCC1803727</strain>
    </source>
</reference>
<evidence type="ECO:0000313" key="1">
    <source>
        <dbReference type="EMBL" id="MDR0177557.1"/>
    </source>
</evidence>
<dbReference type="Proteomes" id="UP001230065">
    <property type="component" value="Unassembled WGS sequence"/>
</dbReference>